<dbReference type="GO" id="GO:0005112">
    <property type="term" value="F:Notch binding"/>
    <property type="evidence" value="ECO:0007669"/>
    <property type="project" value="TreeGrafter"/>
</dbReference>
<evidence type="ECO:0000256" key="3">
    <source>
        <dbReference type="ARBA" id="ARBA00022692"/>
    </source>
</evidence>
<dbReference type="PROSITE" id="PS01186">
    <property type="entry name" value="EGF_2"/>
    <property type="match status" value="1"/>
</dbReference>
<reference evidence="12" key="1">
    <citation type="submission" date="2021-11" db="EMBL/GenBank/DDBJ databases">
        <authorList>
            <person name="Schell T."/>
        </authorList>
    </citation>
    <scope>NUCLEOTIDE SEQUENCE</scope>
    <source>
        <strain evidence="12">M5</strain>
    </source>
</reference>
<protein>
    <recommendedName>
        <fullName evidence="11">EGF-like domain-containing protein</fullName>
    </recommendedName>
</protein>
<dbReference type="OrthoDB" id="6130531at2759"/>
<gene>
    <name evidence="12" type="ORF">DGAL_LOCUS6722</name>
</gene>
<evidence type="ECO:0000256" key="10">
    <source>
        <dbReference type="SAM" id="SignalP"/>
    </source>
</evidence>
<evidence type="ECO:0000256" key="9">
    <source>
        <dbReference type="PROSITE-ProRule" id="PRU00076"/>
    </source>
</evidence>
<comment type="caution">
    <text evidence="9">Lacks conserved residue(s) required for the propagation of feature annotation.</text>
</comment>
<evidence type="ECO:0000259" key="11">
    <source>
        <dbReference type="PROSITE" id="PS50026"/>
    </source>
</evidence>
<keyword evidence="4" id="KW-0677">Repeat</keyword>
<dbReference type="GO" id="GO:0016020">
    <property type="term" value="C:membrane"/>
    <property type="evidence" value="ECO:0007669"/>
    <property type="project" value="UniProtKB-SubCell"/>
</dbReference>
<feature type="disulfide bond" evidence="9">
    <location>
        <begin position="100"/>
        <end position="109"/>
    </location>
</feature>
<dbReference type="Gene3D" id="2.10.25.10">
    <property type="entry name" value="Laminin"/>
    <property type="match status" value="4"/>
</dbReference>
<feature type="domain" description="EGF-like" evidence="11">
    <location>
        <begin position="77"/>
        <end position="110"/>
    </location>
</feature>
<keyword evidence="2 9" id="KW-0245">EGF-like domain</keyword>
<dbReference type="PROSITE" id="PS00022">
    <property type="entry name" value="EGF_1"/>
    <property type="match status" value="3"/>
</dbReference>
<feature type="domain" description="EGF-like" evidence="11">
    <location>
        <begin position="272"/>
        <end position="319"/>
    </location>
</feature>
<dbReference type="SMART" id="SM00181">
    <property type="entry name" value="EGF"/>
    <property type="match status" value="7"/>
</dbReference>
<feature type="chain" id="PRO_5035153243" description="EGF-like domain-containing protein" evidence="10">
    <location>
        <begin position="28"/>
        <end position="396"/>
    </location>
</feature>
<feature type="disulfide bond" evidence="9">
    <location>
        <begin position="309"/>
        <end position="318"/>
    </location>
</feature>
<accession>A0A8J2RVT9</accession>
<evidence type="ECO:0000313" key="12">
    <source>
        <dbReference type="EMBL" id="CAH0104010.1"/>
    </source>
</evidence>
<evidence type="ECO:0000256" key="7">
    <source>
        <dbReference type="ARBA" id="ARBA00023157"/>
    </source>
</evidence>
<evidence type="ECO:0000313" key="13">
    <source>
        <dbReference type="Proteomes" id="UP000789390"/>
    </source>
</evidence>
<dbReference type="AlphaFoldDB" id="A0A8J2RVT9"/>
<dbReference type="PROSITE" id="PS50026">
    <property type="entry name" value="EGF_3"/>
    <property type="match status" value="2"/>
</dbReference>
<keyword evidence="8" id="KW-0325">Glycoprotein</keyword>
<sequence length="396" mass="44056">MESNRSLRLMWIALVLGMMEFNLSTEGARLRKPTPISSTSWQRQACESKEGNQAGHFTCTPDGQLECFEGWIGDLCNVPICKRGCDPLNGHCKVPGECRCRIGYAGELCRDCALLPGCVHGTCNKSFECLCKPGWTGLFCSQATCKENCHKIRGYCEKPGECRCRMGWTGEFCNECQTLPGCNNGYCKTNPLDCICNPGWTGLLCQTPICNKGCSPEHGYCEAPNQCRCRVGWWGTNCDVCHPYPGCRHGYCLKPWECRCHPHWTGFLCDQKIVSCAPNICLNGATCLMPESELNNKVAGGQVDITCLCPAAYTGSRCEVELKWQDERKWILSQQSNHTSVHLTPSMVKDDQQVNENPDDIALPDLNQEGSSFRNTLLFPEENRSRNNQTSGIAVD</sequence>
<dbReference type="Pfam" id="PF25024">
    <property type="entry name" value="EGF_TEN"/>
    <property type="match status" value="1"/>
</dbReference>
<organism evidence="12 13">
    <name type="scientific">Daphnia galeata</name>
    <dbReference type="NCBI Taxonomy" id="27404"/>
    <lineage>
        <taxon>Eukaryota</taxon>
        <taxon>Metazoa</taxon>
        <taxon>Ecdysozoa</taxon>
        <taxon>Arthropoda</taxon>
        <taxon>Crustacea</taxon>
        <taxon>Branchiopoda</taxon>
        <taxon>Diplostraca</taxon>
        <taxon>Cladocera</taxon>
        <taxon>Anomopoda</taxon>
        <taxon>Daphniidae</taxon>
        <taxon>Daphnia</taxon>
    </lineage>
</organism>
<dbReference type="PANTHER" id="PTHR24044:SF420">
    <property type="entry name" value="DELTA AND NOTCH-LIKE EPIDERMAL GROWTH FACTOR-RELATED RECEPTOR ISOFORM X1"/>
    <property type="match status" value="1"/>
</dbReference>
<dbReference type="Proteomes" id="UP000789390">
    <property type="component" value="Unassembled WGS sequence"/>
</dbReference>
<dbReference type="InterPro" id="IPR050906">
    <property type="entry name" value="Notch_signaling"/>
</dbReference>
<comment type="caution">
    <text evidence="12">The sequence shown here is derived from an EMBL/GenBank/DDBJ whole genome shotgun (WGS) entry which is preliminary data.</text>
</comment>
<dbReference type="InterPro" id="IPR000742">
    <property type="entry name" value="EGF"/>
</dbReference>
<keyword evidence="6" id="KW-0472">Membrane</keyword>
<evidence type="ECO:0000256" key="5">
    <source>
        <dbReference type="ARBA" id="ARBA00022989"/>
    </source>
</evidence>
<dbReference type="SUPFAM" id="SSF57196">
    <property type="entry name" value="EGF/Laminin"/>
    <property type="match status" value="1"/>
</dbReference>
<dbReference type="EMBL" id="CAKKLH010000124">
    <property type="protein sequence ID" value="CAH0104010.1"/>
    <property type="molecule type" value="Genomic_DNA"/>
</dbReference>
<keyword evidence="5" id="KW-1133">Transmembrane helix</keyword>
<dbReference type="PANTHER" id="PTHR24044">
    <property type="entry name" value="NOTCH LIGAND FAMILY MEMBER"/>
    <property type="match status" value="1"/>
</dbReference>
<name>A0A8J2RVT9_9CRUS</name>
<keyword evidence="10" id="KW-0732">Signal</keyword>
<keyword evidence="7 9" id="KW-1015">Disulfide bond</keyword>
<keyword evidence="3" id="KW-0812">Transmembrane</keyword>
<evidence type="ECO:0000256" key="2">
    <source>
        <dbReference type="ARBA" id="ARBA00022536"/>
    </source>
</evidence>
<dbReference type="FunFam" id="2.10.25.10:FF:000018">
    <property type="entry name" value="Delta-like 1"/>
    <property type="match status" value="3"/>
</dbReference>
<feature type="signal peptide" evidence="10">
    <location>
        <begin position="1"/>
        <end position="27"/>
    </location>
</feature>
<dbReference type="Gene3D" id="2.10.25.140">
    <property type="match status" value="1"/>
</dbReference>
<proteinExistence type="predicted"/>
<keyword evidence="13" id="KW-1185">Reference proteome</keyword>
<evidence type="ECO:0000256" key="4">
    <source>
        <dbReference type="ARBA" id="ARBA00022737"/>
    </source>
</evidence>
<evidence type="ECO:0000256" key="6">
    <source>
        <dbReference type="ARBA" id="ARBA00023136"/>
    </source>
</evidence>
<evidence type="ECO:0000256" key="8">
    <source>
        <dbReference type="ARBA" id="ARBA00023180"/>
    </source>
</evidence>
<comment type="subcellular location">
    <subcellularLocation>
        <location evidence="1">Membrane</location>
        <topology evidence="1">Single-pass type I membrane protein</topology>
    </subcellularLocation>
</comment>
<evidence type="ECO:0000256" key="1">
    <source>
        <dbReference type="ARBA" id="ARBA00004479"/>
    </source>
</evidence>